<reference evidence="3" key="1">
    <citation type="submission" date="2021-04" db="EMBL/GenBank/DDBJ databases">
        <title>Genome based classification of Actinospica acidithermotolerans sp. nov., an actinobacterium isolated from an Indonesian hot spring.</title>
        <authorList>
            <person name="Kusuma A.B."/>
            <person name="Putra K.E."/>
            <person name="Nafisah S."/>
            <person name="Loh J."/>
            <person name="Nouioui I."/>
            <person name="Goodfellow M."/>
        </authorList>
    </citation>
    <scope>NUCLEOTIDE SEQUENCE</scope>
    <source>
        <strain evidence="3">DSM 45618</strain>
    </source>
</reference>
<keyword evidence="4" id="KW-1185">Reference proteome</keyword>
<dbReference type="EMBL" id="JAGSXH010000098">
    <property type="protein sequence ID" value="MBS2965747.1"/>
    <property type="molecule type" value="Genomic_DNA"/>
</dbReference>
<keyword evidence="3" id="KW-0540">Nuclease</keyword>
<name>A0A8J7WTJ6_9ACTN</name>
<keyword evidence="3" id="KW-0378">Hydrolase</keyword>
<evidence type="ECO:0000259" key="2">
    <source>
        <dbReference type="Pfam" id="PF04471"/>
    </source>
</evidence>
<dbReference type="SUPFAM" id="SSF52980">
    <property type="entry name" value="Restriction endonuclease-like"/>
    <property type="match status" value="1"/>
</dbReference>
<feature type="domain" description="Restriction endonuclease type IV Mrr" evidence="2">
    <location>
        <begin position="85"/>
        <end position="196"/>
    </location>
</feature>
<dbReference type="PANTHER" id="PTHR30015">
    <property type="entry name" value="MRR RESTRICTION SYSTEM PROTEIN"/>
    <property type="match status" value="1"/>
</dbReference>
<keyword evidence="1" id="KW-1133">Transmembrane helix</keyword>
<keyword evidence="1" id="KW-0812">Transmembrane</keyword>
<accession>A0A8J7WTJ6</accession>
<dbReference type="Proteomes" id="UP000677913">
    <property type="component" value="Unassembled WGS sequence"/>
</dbReference>
<dbReference type="Pfam" id="PF04471">
    <property type="entry name" value="Mrr_cat"/>
    <property type="match status" value="1"/>
</dbReference>
<sequence length="206" mass="21767">MIELWLSLEPVTRAGCLLALTVAAVLVVFAGEASAGRVGGSILSLLVGGMLIYAARANFKSQRARQLAREQRRALEARQIETYLAMSSREFEHALAYLCVRDGCTDVEVVGRAGDLGADVTARTPVGQKLVIQAKRYAATNTVGSPDLQRFGGTCFTMHGAGVAAVVTTSSFTAPARSYATRMGIRLFDQAALAAWAAGTGPSPWS</sequence>
<gene>
    <name evidence="3" type="ORF">KGA66_22030</name>
</gene>
<proteinExistence type="predicted"/>
<organism evidence="3 4">
    <name type="scientific">Actinocrinis puniceicyclus</name>
    <dbReference type="NCBI Taxonomy" id="977794"/>
    <lineage>
        <taxon>Bacteria</taxon>
        <taxon>Bacillati</taxon>
        <taxon>Actinomycetota</taxon>
        <taxon>Actinomycetes</taxon>
        <taxon>Catenulisporales</taxon>
        <taxon>Actinospicaceae</taxon>
        <taxon>Actinocrinis</taxon>
    </lineage>
</organism>
<evidence type="ECO:0000256" key="1">
    <source>
        <dbReference type="SAM" id="Phobius"/>
    </source>
</evidence>
<dbReference type="InterPro" id="IPR052906">
    <property type="entry name" value="Type_IV_Methyl-Rstrct_Enzyme"/>
</dbReference>
<dbReference type="InterPro" id="IPR011335">
    <property type="entry name" value="Restrct_endonuc-II-like"/>
</dbReference>
<dbReference type="InterPro" id="IPR007560">
    <property type="entry name" value="Restrct_endonuc_IV_Mrr"/>
</dbReference>
<feature type="transmembrane region" description="Helical" evidence="1">
    <location>
        <begin position="40"/>
        <end position="59"/>
    </location>
</feature>
<comment type="caution">
    <text evidence="3">The sequence shown here is derived from an EMBL/GenBank/DDBJ whole genome shotgun (WGS) entry which is preliminary data.</text>
</comment>
<dbReference type="InterPro" id="IPR011856">
    <property type="entry name" value="tRNA_endonuc-like_dom_sf"/>
</dbReference>
<dbReference type="RefSeq" id="WP_211470125.1">
    <property type="nucleotide sequence ID" value="NZ_JAGSXH010000098.1"/>
</dbReference>
<keyword evidence="1" id="KW-0472">Membrane</keyword>
<evidence type="ECO:0000313" key="3">
    <source>
        <dbReference type="EMBL" id="MBS2965747.1"/>
    </source>
</evidence>
<dbReference type="GO" id="GO:0015666">
    <property type="term" value="F:restriction endodeoxyribonuclease activity"/>
    <property type="evidence" value="ECO:0007669"/>
    <property type="project" value="TreeGrafter"/>
</dbReference>
<keyword evidence="3" id="KW-0255">Endonuclease</keyword>
<dbReference type="GO" id="GO:0003677">
    <property type="term" value="F:DNA binding"/>
    <property type="evidence" value="ECO:0007669"/>
    <property type="project" value="InterPro"/>
</dbReference>
<evidence type="ECO:0000313" key="4">
    <source>
        <dbReference type="Proteomes" id="UP000677913"/>
    </source>
</evidence>
<dbReference type="GO" id="GO:0009307">
    <property type="term" value="P:DNA restriction-modification system"/>
    <property type="evidence" value="ECO:0007669"/>
    <property type="project" value="InterPro"/>
</dbReference>
<dbReference type="Gene3D" id="3.40.1350.10">
    <property type="match status" value="1"/>
</dbReference>
<dbReference type="AlphaFoldDB" id="A0A8J7WTJ6"/>
<protein>
    <submittedName>
        <fullName evidence="3">Restriction endonuclease</fullName>
    </submittedName>
</protein>
<dbReference type="PANTHER" id="PTHR30015:SF6">
    <property type="entry name" value="SLL1429 PROTEIN"/>
    <property type="match status" value="1"/>
</dbReference>